<name>A0ACB6QDG6_9PLEO</name>
<evidence type="ECO:0000313" key="1">
    <source>
        <dbReference type="EMBL" id="KAF2464167.1"/>
    </source>
</evidence>
<protein>
    <submittedName>
        <fullName evidence="1">Uncharacterized protein</fullName>
    </submittedName>
</protein>
<keyword evidence="2" id="KW-1185">Reference proteome</keyword>
<comment type="caution">
    <text evidence="1">The sequence shown here is derived from an EMBL/GenBank/DDBJ whole genome shotgun (WGS) entry which is preliminary data.</text>
</comment>
<proteinExistence type="predicted"/>
<dbReference type="Proteomes" id="UP000799755">
    <property type="component" value="Unassembled WGS sequence"/>
</dbReference>
<dbReference type="EMBL" id="MU003539">
    <property type="protein sequence ID" value="KAF2464167.1"/>
    <property type="molecule type" value="Genomic_DNA"/>
</dbReference>
<accession>A0ACB6QDG6</accession>
<sequence length="375" mass="41979">MSVAEPEDGNPSEDHQHLSIPSGGADPRRSCSSVASSTYTLIEEDPDIIKHPAAIHRRRTQVAVVSLSWWDCVKGFFLGPGKVKPKLTATAEIADLEDADEKMFDDKTECPFFLTVSVFPCQGSDVVERQEGRCVLDTACLQGNIISIEFAHRLGFTQFKSLKPRERNGGIVASGNIHNVSGAIHVSWYHCTSSKVFRNMRFLVSESAPVDMVIGTHSIVRHQLISPPNLFIDIENEPDPDRDELKGAVVQKDGEVHAARQALQEAMNTPQYAQLEKQLEMKKEELRVANWMVDLYDADVWLCELKKKPKSATQVEKRFHEAVEFEGGEKDEKKKVERALQELITYRNPEQRSTPKEEINGAEAILASNSNIRAS</sequence>
<evidence type="ECO:0000313" key="2">
    <source>
        <dbReference type="Proteomes" id="UP000799755"/>
    </source>
</evidence>
<organism evidence="1 2">
    <name type="scientific">Lindgomyces ingoldianus</name>
    <dbReference type="NCBI Taxonomy" id="673940"/>
    <lineage>
        <taxon>Eukaryota</taxon>
        <taxon>Fungi</taxon>
        <taxon>Dikarya</taxon>
        <taxon>Ascomycota</taxon>
        <taxon>Pezizomycotina</taxon>
        <taxon>Dothideomycetes</taxon>
        <taxon>Pleosporomycetidae</taxon>
        <taxon>Pleosporales</taxon>
        <taxon>Lindgomycetaceae</taxon>
        <taxon>Lindgomyces</taxon>
    </lineage>
</organism>
<reference evidence="1" key="1">
    <citation type="journal article" date="2020" name="Stud. Mycol.">
        <title>101 Dothideomycetes genomes: a test case for predicting lifestyles and emergence of pathogens.</title>
        <authorList>
            <person name="Haridas S."/>
            <person name="Albert R."/>
            <person name="Binder M."/>
            <person name="Bloem J."/>
            <person name="Labutti K."/>
            <person name="Salamov A."/>
            <person name="Andreopoulos B."/>
            <person name="Baker S."/>
            <person name="Barry K."/>
            <person name="Bills G."/>
            <person name="Bluhm B."/>
            <person name="Cannon C."/>
            <person name="Castanera R."/>
            <person name="Culley D."/>
            <person name="Daum C."/>
            <person name="Ezra D."/>
            <person name="Gonzalez J."/>
            <person name="Henrissat B."/>
            <person name="Kuo A."/>
            <person name="Liang C."/>
            <person name="Lipzen A."/>
            <person name="Lutzoni F."/>
            <person name="Magnuson J."/>
            <person name="Mondo S."/>
            <person name="Nolan M."/>
            <person name="Ohm R."/>
            <person name="Pangilinan J."/>
            <person name="Park H.-J."/>
            <person name="Ramirez L."/>
            <person name="Alfaro M."/>
            <person name="Sun H."/>
            <person name="Tritt A."/>
            <person name="Yoshinaga Y."/>
            <person name="Zwiers L.-H."/>
            <person name="Turgeon B."/>
            <person name="Goodwin S."/>
            <person name="Spatafora J."/>
            <person name="Crous P."/>
            <person name="Grigoriev I."/>
        </authorList>
    </citation>
    <scope>NUCLEOTIDE SEQUENCE</scope>
    <source>
        <strain evidence="1">ATCC 200398</strain>
    </source>
</reference>
<gene>
    <name evidence="1" type="ORF">BDR25DRAFT_346844</name>
</gene>